<dbReference type="Proteomes" id="UP001172386">
    <property type="component" value="Unassembled WGS sequence"/>
</dbReference>
<organism evidence="1 2">
    <name type="scientific">Neophaeococcomyces mojaviensis</name>
    <dbReference type="NCBI Taxonomy" id="3383035"/>
    <lineage>
        <taxon>Eukaryota</taxon>
        <taxon>Fungi</taxon>
        <taxon>Dikarya</taxon>
        <taxon>Ascomycota</taxon>
        <taxon>Pezizomycotina</taxon>
        <taxon>Eurotiomycetes</taxon>
        <taxon>Chaetothyriomycetidae</taxon>
        <taxon>Chaetothyriales</taxon>
        <taxon>Chaetothyriales incertae sedis</taxon>
        <taxon>Neophaeococcomyces</taxon>
    </lineage>
</organism>
<gene>
    <name evidence="1" type="primary">BET2</name>
    <name evidence="1" type="ORF">H2198_005931</name>
</gene>
<proteinExistence type="predicted"/>
<dbReference type="EC" id="2.5.1.60" evidence="1"/>
<keyword evidence="2" id="KW-1185">Reference proteome</keyword>
<comment type="caution">
    <text evidence="1">The sequence shown here is derived from an EMBL/GenBank/DDBJ whole genome shotgun (WGS) entry which is preliminary data.</text>
</comment>
<keyword evidence="1" id="KW-0808">Transferase</keyword>
<dbReference type="EMBL" id="JAPDRQ010000103">
    <property type="protein sequence ID" value="KAJ9655156.1"/>
    <property type="molecule type" value="Genomic_DNA"/>
</dbReference>
<protein>
    <submittedName>
        <fullName evidence="1">Rab geranylgeranyltransferase</fullName>
        <ecNumber evidence="1">2.5.1.60</ecNumber>
    </submittedName>
</protein>
<sequence>MSLVSGPGRGGTHNQDALPDQLKLAVDQHVRYIRNLDTRKDELQYWLTEHLRLNGVYWGLTALHLLGHPEGLPRDATIKFVLDCHNIDGGFGAAPGHDSHMLYTVSAVQILATVDALPELESSKYGGKAKVADFIANLQDRESGTFAGDEWGEQDTRFLYCAFNALSILNMMDRIDVDKAVAYVKACENFDGSYGRIPGAESHSGQVFTCVGALAIARRLDLVSQDRLAAWLSERQLPNGGLNGRPEKLEDVCYSWWVLTGLSIIGKLHWIDKSKLSNFILRCQDTEHGGMSDRPGNMVDVFHTCFGVAGLSLLGYPGLRKVNPMYCMPDDVVQKLPYWHK</sequence>
<evidence type="ECO:0000313" key="2">
    <source>
        <dbReference type="Proteomes" id="UP001172386"/>
    </source>
</evidence>
<accession>A0ACC3A4B5</accession>
<name>A0ACC3A4B5_9EURO</name>
<reference evidence="1" key="1">
    <citation type="submission" date="2022-10" db="EMBL/GenBank/DDBJ databases">
        <title>Culturing micro-colonial fungi from biological soil crusts in the Mojave desert and describing Neophaeococcomyces mojavensis, and introducing the new genera and species Taxawa tesnikishii.</title>
        <authorList>
            <person name="Kurbessoian T."/>
            <person name="Stajich J.E."/>
        </authorList>
    </citation>
    <scope>NUCLEOTIDE SEQUENCE</scope>
    <source>
        <strain evidence="1">JES_112</strain>
    </source>
</reference>
<evidence type="ECO:0000313" key="1">
    <source>
        <dbReference type="EMBL" id="KAJ9655156.1"/>
    </source>
</evidence>